<dbReference type="Proteomes" id="UP000777482">
    <property type="component" value="Unassembled WGS sequence"/>
</dbReference>
<accession>A0A9P7B4P3</accession>
<dbReference type="OrthoDB" id="2525294at2759"/>
<evidence type="ECO:0000313" key="2">
    <source>
        <dbReference type="EMBL" id="KAG0659142.1"/>
    </source>
</evidence>
<organism evidence="2 3">
    <name type="scientific">Rhodotorula mucilaginosa</name>
    <name type="common">Yeast</name>
    <name type="synonym">Rhodotorula rubra</name>
    <dbReference type="NCBI Taxonomy" id="5537"/>
    <lineage>
        <taxon>Eukaryota</taxon>
        <taxon>Fungi</taxon>
        <taxon>Dikarya</taxon>
        <taxon>Basidiomycota</taxon>
        <taxon>Pucciniomycotina</taxon>
        <taxon>Microbotryomycetes</taxon>
        <taxon>Sporidiobolales</taxon>
        <taxon>Sporidiobolaceae</taxon>
        <taxon>Rhodotorula</taxon>
    </lineage>
</organism>
<sequence>MLETVRSRRRFGAAVVLLLPICVAGGYYLRVQRDQELIETASHLVNNNNSSSSAAPSPARTPLTSAQHLALLRESAAVQERLEMLDRKEIQLEKDIAELQIKLDRARDKRRQAAEGRPGAAAQTVVTEGKAV</sequence>
<name>A0A9P7B4P3_RHOMI</name>
<protein>
    <submittedName>
        <fullName evidence="2">Uncharacterized protein</fullName>
    </submittedName>
</protein>
<reference evidence="2 3" key="1">
    <citation type="submission" date="2020-11" db="EMBL/GenBank/DDBJ databases">
        <title>Kefir isolates.</title>
        <authorList>
            <person name="Marcisauskas S."/>
            <person name="Kim Y."/>
            <person name="Blasche S."/>
        </authorList>
    </citation>
    <scope>NUCLEOTIDE SEQUENCE [LARGE SCALE GENOMIC DNA]</scope>
    <source>
        <strain evidence="2 3">KR</strain>
    </source>
</reference>
<feature type="region of interest" description="Disordered" evidence="1">
    <location>
        <begin position="107"/>
        <end position="132"/>
    </location>
</feature>
<evidence type="ECO:0000256" key="1">
    <source>
        <dbReference type="SAM" id="MobiDB-lite"/>
    </source>
</evidence>
<gene>
    <name evidence="2" type="ORF">C6P46_005313</name>
</gene>
<evidence type="ECO:0000313" key="3">
    <source>
        <dbReference type="Proteomes" id="UP000777482"/>
    </source>
</evidence>
<dbReference type="EMBL" id="PUHQ01000057">
    <property type="protein sequence ID" value="KAG0659142.1"/>
    <property type="molecule type" value="Genomic_DNA"/>
</dbReference>
<keyword evidence="3" id="KW-1185">Reference proteome</keyword>
<dbReference type="AlphaFoldDB" id="A0A9P7B4P3"/>
<proteinExistence type="predicted"/>
<comment type="caution">
    <text evidence="2">The sequence shown here is derived from an EMBL/GenBank/DDBJ whole genome shotgun (WGS) entry which is preliminary data.</text>
</comment>